<evidence type="ECO:0000256" key="3">
    <source>
        <dbReference type="ARBA" id="ARBA00022679"/>
    </source>
</evidence>
<dbReference type="AlphaFoldDB" id="A0A927MMA0"/>
<evidence type="ECO:0000259" key="10">
    <source>
        <dbReference type="Pfam" id="PF13614"/>
    </source>
</evidence>
<dbReference type="FunFam" id="3.40.50.300:FF:000527">
    <property type="entry name" value="Tyrosine-protein kinase etk"/>
    <property type="match status" value="1"/>
</dbReference>
<dbReference type="EC" id="2.7.10.2" evidence="2"/>
<evidence type="ECO:0000256" key="2">
    <source>
        <dbReference type="ARBA" id="ARBA00011903"/>
    </source>
</evidence>
<dbReference type="SUPFAM" id="SSF52540">
    <property type="entry name" value="P-loop containing nucleoside triphosphate hydrolases"/>
    <property type="match status" value="1"/>
</dbReference>
<dbReference type="InterPro" id="IPR027417">
    <property type="entry name" value="P-loop_NTPase"/>
</dbReference>
<evidence type="ECO:0000256" key="8">
    <source>
        <dbReference type="ARBA" id="ARBA00051245"/>
    </source>
</evidence>
<dbReference type="InterPro" id="IPR025669">
    <property type="entry name" value="AAA_dom"/>
</dbReference>
<sequence>MRLFVSTPNSTSSDAYQGGLFSEQRAASYAEIVTGPEVARAVVDRLGLKQSPASLQSRTDASVVPNTVILKVTITDPVQARARVLVQAVAQEFIALVQKLERSPNRAGSPINASLLGAPVTSSTPVSPVPPRNVGLGAVLGLLLGVGLAALREAFDTKVRDPDELMEFTNAPLLGTVHFDNAVAKKGLITSFNPRDPLVEVFRVLRTNLQFVRVDQPSKMFVVTSAVAGDGKTTTACNLAISLARAGYRVALVEGDLRRPGVATGLGLERAAGLTTVLIGRLDVAQVMQKWGEDGLSVLTSGALPPHPAELLQSRAMSDVLADLRKSFDVVLIDAPPLLPVTDAALLAAQSDGAILVVRHGATSREQVRMSLERLTSVHARLVGTVLNRSPKRQVTSYAYSYEYAPVRGRHRPPATRSANSERTAGKSADPEEVSARKPANGGRAARKRANAEREARELAPSDRFDSSLVTDTVVPADAPEAVGPGRRDLATERPGEGRRG</sequence>
<dbReference type="GO" id="GO:0004715">
    <property type="term" value="F:non-membrane spanning protein tyrosine kinase activity"/>
    <property type="evidence" value="ECO:0007669"/>
    <property type="project" value="UniProtKB-EC"/>
</dbReference>
<gene>
    <name evidence="11" type="ORF">HEB94_000123</name>
</gene>
<dbReference type="Proteomes" id="UP000638648">
    <property type="component" value="Unassembled WGS sequence"/>
</dbReference>
<name>A0A927MMA0_9ACTN</name>
<keyword evidence="4" id="KW-0547">Nucleotide-binding</keyword>
<feature type="region of interest" description="Disordered" evidence="9">
    <location>
        <begin position="408"/>
        <end position="501"/>
    </location>
</feature>
<evidence type="ECO:0000256" key="9">
    <source>
        <dbReference type="SAM" id="MobiDB-lite"/>
    </source>
</evidence>
<comment type="similarity">
    <text evidence="1">Belongs to the CpsD/CapB family.</text>
</comment>
<accession>A0A927MMA0</accession>
<reference evidence="11" key="1">
    <citation type="submission" date="2020-10" db="EMBL/GenBank/DDBJ databases">
        <title>Sequencing the genomes of 1000 actinobacteria strains.</title>
        <authorList>
            <person name="Klenk H.-P."/>
        </authorList>
    </citation>
    <scope>NUCLEOTIDE SEQUENCE</scope>
    <source>
        <strain evidence="11">DSM 45354</strain>
    </source>
</reference>
<keyword evidence="5" id="KW-0418">Kinase</keyword>
<comment type="caution">
    <text evidence="11">The sequence shown here is derived from an EMBL/GenBank/DDBJ whole genome shotgun (WGS) entry which is preliminary data.</text>
</comment>
<feature type="compositionally biased region" description="Basic and acidic residues" evidence="9">
    <location>
        <begin position="486"/>
        <end position="501"/>
    </location>
</feature>
<feature type="domain" description="AAA" evidence="10">
    <location>
        <begin position="223"/>
        <end position="379"/>
    </location>
</feature>
<keyword evidence="7" id="KW-0829">Tyrosine-protein kinase</keyword>
<evidence type="ECO:0000256" key="7">
    <source>
        <dbReference type="ARBA" id="ARBA00023137"/>
    </source>
</evidence>
<keyword evidence="12" id="KW-1185">Reference proteome</keyword>
<dbReference type="Gene3D" id="3.40.50.300">
    <property type="entry name" value="P-loop containing nucleotide triphosphate hydrolases"/>
    <property type="match status" value="1"/>
</dbReference>
<dbReference type="NCBIfam" id="TIGR01007">
    <property type="entry name" value="eps_fam"/>
    <property type="match status" value="1"/>
</dbReference>
<dbReference type="InterPro" id="IPR005702">
    <property type="entry name" value="Wzc-like_C"/>
</dbReference>
<evidence type="ECO:0000256" key="6">
    <source>
        <dbReference type="ARBA" id="ARBA00022840"/>
    </source>
</evidence>
<protein>
    <recommendedName>
        <fullName evidence="2">non-specific protein-tyrosine kinase</fullName>
        <ecNumber evidence="2">2.7.10.2</ecNumber>
    </recommendedName>
</protein>
<dbReference type="CDD" id="cd05387">
    <property type="entry name" value="BY-kinase"/>
    <property type="match status" value="1"/>
</dbReference>
<evidence type="ECO:0000313" key="12">
    <source>
        <dbReference type="Proteomes" id="UP000638648"/>
    </source>
</evidence>
<dbReference type="Pfam" id="PF13614">
    <property type="entry name" value="AAA_31"/>
    <property type="match status" value="1"/>
</dbReference>
<dbReference type="EMBL" id="JADBEM010000001">
    <property type="protein sequence ID" value="MBE1603275.1"/>
    <property type="molecule type" value="Genomic_DNA"/>
</dbReference>
<keyword evidence="3" id="KW-0808">Transferase</keyword>
<dbReference type="GO" id="GO:0042802">
    <property type="term" value="F:identical protein binding"/>
    <property type="evidence" value="ECO:0007669"/>
    <property type="project" value="UniProtKB-ARBA"/>
</dbReference>
<dbReference type="GO" id="GO:0005524">
    <property type="term" value="F:ATP binding"/>
    <property type="evidence" value="ECO:0007669"/>
    <property type="project" value="UniProtKB-KW"/>
</dbReference>
<evidence type="ECO:0000256" key="1">
    <source>
        <dbReference type="ARBA" id="ARBA00007316"/>
    </source>
</evidence>
<dbReference type="InterPro" id="IPR050445">
    <property type="entry name" value="Bact_polysacc_biosynth/exp"/>
</dbReference>
<evidence type="ECO:0000313" key="11">
    <source>
        <dbReference type="EMBL" id="MBE1603275.1"/>
    </source>
</evidence>
<keyword evidence="6" id="KW-0067">ATP-binding</keyword>
<evidence type="ECO:0000256" key="4">
    <source>
        <dbReference type="ARBA" id="ARBA00022741"/>
    </source>
</evidence>
<dbReference type="PANTHER" id="PTHR32309">
    <property type="entry name" value="TYROSINE-PROTEIN KINASE"/>
    <property type="match status" value="1"/>
</dbReference>
<feature type="compositionally biased region" description="Basic and acidic residues" evidence="9">
    <location>
        <begin position="450"/>
        <end position="466"/>
    </location>
</feature>
<organism evidence="11 12">
    <name type="scientific">Actinopolymorpha pittospori</name>
    <dbReference type="NCBI Taxonomy" id="648752"/>
    <lineage>
        <taxon>Bacteria</taxon>
        <taxon>Bacillati</taxon>
        <taxon>Actinomycetota</taxon>
        <taxon>Actinomycetes</taxon>
        <taxon>Propionibacteriales</taxon>
        <taxon>Actinopolymorphaceae</taxon>
        <taxon>Actinopolymorpha</taxon>
    </lineage>
</organism>
<evidence type="ECO:0000256" key="5">
    <source>
        <dbReference type="ARBA" id="ARBA00022777"/>
    </source>
</evidence>
<proteinExistence type="inferred from homology"/>
<dbReference type="GO" id="GO:0005886">
    <property type="term" value="C:plasma membrane"/>
    <property type="evidence" value="ECO:0007669"/>
    <property type="project" value="TreeGrafter"/>
</dbReference>
<dbReference type="PANTHER" id="PTHR32309:SF13">
    <property type="entry name" value="FERRIC ENTEROBACTIN TRANSPORT PROTEIN FEPE"/>
    <property type="match status" value="1"/>
</dbReference>
<comment type="catalytic activity">
    <reaction evidence="8">
        <text>L-tyrosyl-[protein] + ATP = O-phospho-L-tyrosyl-[protein] + ADP + H(+)</text>
        <dbReference type="Rhea" id="RHEA:10596"/>
        <dbReference type="Rhea" id="RHEA-COMP:10136"/>
        <dbReference type="Rhea" id="RHEA-COMP:20101"/>
        <dbReference type="ChEBI" id="CHEBI:15378"/>
        <dbReference type="ChEBI" id="CHEBI:30616"/>
        <dbReference type="ChEBI" id="CHEBI:46858"/>
        <dbReference type="ChEBI" id="CHEBI:61978"/>
        <dbReference type="ChEBI" id="CHEBI:456216"/>
        <dbReference type="EC" id="2.7.10.2"/>
    </reaction>
</comment>